<comment type="caution">
    <text evidence="2">The sequence shown here is derived from an EMBL/GenBank/DDBJ whole genome shotgun (WGS) entry which is preliminary data.</text>
</comment>
<protein>
    <submittedName>
        <fullName evidence="2">Uncharacterized protein</fullName>
    </submittedName>
</protein>
<accession>A1ZQJ3</accession>
<dbReference type="RefSeq" id="WP_002699740.1">
    <property type="nucleotide sequence ID" value="NZ_AAWS01000024.1"/>
</dbReference>
<evidence type="ECO:0000313" key="2">
    <source>
        <dbReference type="EMBL" id="EAY27365.1"/>
    </source>
</evidence>
<evidence type="ECO:0000256" key="1">
    <source>
        <dbReference type="SAM" id="SignalP"/>
    </source>
</evidence>
<reference evidence="2 3" key="1">
    <citation type="submission" date="2007-01" db="EMBL/GenBank/DDBJ databases">
        <authorList>
            <person name="Haygood M."/>
            <person name="Podell S."/>
            <person name="Anderson C."/>
            <person name="Hopkinson B."/>
            <person name="Roe K."/>
            <person name="Barbeau K."/>
            <person name="Gaasterland T."/>
            <person name="Ferriera S."/>
            <person name="Johnson J."/>
            <person name="Kravitz S."/>
            <person name="Beeson K."/>
            <person name="Sutton G."/>
            <person name="Rogers Y.-H."/>
            <person name="Friedman R."/>
            <person name="Frazier M."/>
            <person name="Venter J.C."/>
        </authorList>
    </citation>
    <scope>NUCLEOTIDE SEQUENCE [LARGE SCALE GENOMIC DNA]</scope>
    <source>
        <strain evidence="2 3">ATCC 23134</strain>
    </source>
</reference>
<dbReference type="AlphaFoldDB" id="A1ZQJ3"/>
<keyword evidence="3" id="KW-1185">Reference proteome</keyword>
<feature type="signal peptide" evidence="1">
    <location>
        <begin position="1"/>
        <end position="27"/>
    </location>
</feature>
<organism evidence="2 3">
    <name type="scientific">Microscilla marina ATCC 23134</name>
    <dbReference type="NCBI Taxonomy" id="313606"/>
    <lineage>
        <taxon>Bacteria</taxon>
        <taxon>Pseudomonadati</taxon>
        <taxon>Bacteroidota</taxon>
        <taxon>Cytophagia</taxon>
        <taxon>Cytophagales</taxon>
        <taxon>Microscillaceae</taxon>
        <taxon>Microscilla</taxon>
    </lineage>
</organism>
<evidence type="ECO:0000313" key="3">
    <source>
        <dbReference type="Proteomes" id="UP000004095"/>
    </source>
</evidence>
<name>A1ZQJ3_MICM2</name>
<dbReference type="eggNOG" id="ENOG50349TD">
    <property type="taxonomic scope" value="Bacteria"/>
</dbReference>
<dbReference type="OrthoDB" id="977823at2"/>
<sequence>MKHIHKITQLFLLAFVAGLASMQFAWAQKIDEERMNRDIKVTEKVLSTLFKTSLDDHRHHMIRGTSSIRGTYIPNYGVLFRIPQVFFNNISDGVVYLSDEGTKQVMRDRVKVINIDNYKSGEVIYWLDKQAVALAPVVVGNRVRKRKQVRGVSIDSVLNGRRAKALDLIKVFIRDYSSLLSQLSDNDKIVVTYDRVLNMNRLFRQKPELKEKNSLIVEVTYKDVKANQGKALEKKMKVSSLDIPPANKLQLEVFKKILDELFERRNTDGKSFYRSSRSSYAHLKGFGVIYDLRLRKPKRHKGHGHSYSVVSGGGTVIVNECDDDNTKGLSEKQRKEKREKARLEYKQLTEKAYAKLEKDLKKHMVDYGRTLRNVPANEMLMFNVRLRGHYSYDNDGKSAKIPRLMVLTVKMSDLNGKSAESKINVKKIFR</sequence>
<dbReference type="Proteomes" id="UP000004095">
    <property type="component" value="Unassembled WGS sequence"/>
</dbReference>
<dbReference type="EMBL" id="AAWS01000024">
    <property type="protein sequence ID" value="EAY27365.1"/>
    <property type="molecule type" value="Genomic_DNA"/>
</dbReference>
<feature type="chain" id="PRO_5002642125" evidence="1">
    <location>
        <begin position="28"/>
        <end position="430"/>
    </location>
</feature>
<proteinExistence type="predicted"/>
<keyword evidence="1" id="KW-0732">Signal</keyword>
<gene>
    <name evidence="2" type="ORF">M23134_08317</name>
</gene>